<evidence type="ECO:0000256" key="2">
    <source>
        <dbReference type="ARBA" id="ARBA00005895"/>
    </source>
</evidence>
<evidence type="ECO:0000256" key="4">
    <source>
        <dbReference type="ARBA" id="ARBA00022547"/>
    </source>
</evidence>
<evidence type="ECO:0000256" key="12">
    <source>
        <dbReference type="ARBA" id="ARBA00023128"/>
    </source>
</evidence>
<proteinExistence type="inferred from homology"/>
<dbReference type="PANTHER" id="PTHR13080:SF16">
    <property type="entry name" value="ATP SYNTHASE SUBUNIT F, MITOCHONDRIAL"/>
    <property type="match status" value="1"/>
</dbReference>
<keyword evidence="5" id="KW-0597">Phosphoprotein</keyword>
<evidence type="ECO:0000256" key="9">
    <source>
        <dbReference type="ARBA" id="ARBA00022989"/>
    </source>
</evidence>
<sequence length="152" mass="17294">MCKSLQSSTLIAGGSFSAAEEWVHLLDAYRPNHSLALHSLLGPDVRTVQPQPGVLQIPLPLKDKKLLEVKLGELPSWILMRDFSPSGIVGAFRRGYDRYYNKYINVKKGSIAGITMVLACYVVFNYTFSYKELNAHHLAFLTSEHERRRKYH</sequence>
<dbReference type="EMBL" id="JASSZA010000002">
    <property type="protein sequence ID" value="KAK2117170.1"/>
    <property type="molecule type" value="Genomic_DNA"/>
</dbReference>
<evidence type="ECO:0000256" key="10">
    <source>
        <dbReference type="ARBA" id="ARBA00022990"/>
    </source>
</evidence>
<dbReference type="Pfam" id="PF10206">
    <property type="entry name" value="WRW"/>
    <property type="match status" value="1"/>
</dbReference>
<evidence type="ECO:0000256" key="15">
    <source>
        <dbReference type="ARBA" id="ARBA00032201"/>
    </source>
</evidence>
<dbReference type="PANTHER" id="PTHR13080">
    <property type="entry name" value="ATP SYNTHASE F CHAIN, MITOCHONDRIAL-RELATED"/>
    <property type="match status" value="1"/>
</dbReference>
<evidence type="ECO:0000256" key="8">
    <source>
        <dbReference type="ARBA" id="ARBA00022792"/>
    </source>
</evidence>
<name>A0ABQ9W6B7_SAGOE</name>
<accession>A0ABQ9W6B7</accession>
<keyword evidence="9 19" id="KW-1133">Transmembrane helix</keyword>
<organism evidence="20 21">
    <name type="scientific">Saguinus oedipus</name>
    <name type="common">Cotton-top tamarin</name>
    <name type="synonym">Oedipomidas oedipus</name>
    <dbReference type="NCBI Taxonomy" id="9490"/>
    <lineage>
        <taxon>Eukaryota</taxon>
        <taxon>Metazoa</taxon>
        <taxon>Chordata</taxon>
        <taxon>Craniata</taxon>
        <taxon>Vertebrata</taxon>
        <taxon>Euteleostomi</taxon>
        <taxon>Mammalia</taxon>
        <taxon>Eutheria</taxon>
        <taxon>Euarchontoglires</taxon>
        <taxon>Primates</taxon>
        <taxon>Haplorrhini</taxon>
        <taxon>Platyrrhini</taxon>
        <taxon>Cebidae</taxon>
        <taxon>Callitrichinae</taxon>
        <taxon>Saguinus</taxon>
    </lineage>
</organism>
<evidence type="ECO:0000256" key="11">
    <source>
        <dbReference type="ARBA" id="ARBA00023065"/>
    </source>
</evidence>
<evidence type="ECO:0000256" key="16">
    <source>
        <dbReference type="ARBA" id="ARBA00054012"/>
    </source>
</evidence>
<evidence type="ECO:0000256" key="13">
    <source>
        <dbReference type="ARBA" id="ARBA00023136"/>
    </source>
</evidence>
<dbReference type="Proteomes" id="UP001266305">
    <property type="component" value="Unassembled WGS sequence"/>
</dbReference>
<feature type="transmembrane region" description="Helical" evidence="19">
    <location>
        <begin position="109"/>
        <end position="128"/>
    </location>
</feature>
<evidence type="ECO:0000313" key="21">
    <source>
        <dbReference type="Proteomes" id="UP001266305"/>
    </source>
</evidence>
<keyword evidence="13 19" id="KW-0472">Membrane</keyword>
<evidence type="ECO:0000256" key="19">
    <source>
        <dbReference type="SAM" id="Phobius"/>
    </source>
</evidence>
<dbReference type="InterPro" id="IPR019344">
    <property type="entry name" value="F1F0-ATPsyn_F_prd"/>
</dbReference>
<comment type="similarity">
    <text evidence="2">Belongs to the ATPase F chain family.</text>
</comment>
<evidence type="ECO:0000313" key="20">
    <source>
        <dbReference type="EMBL" id="KAK2117170.1"/>
    </source>
</evidence>
<keyword evidence="11" id="KW-0406">Ion transport</keyword>
<keyword evidence="14" id="KW-0066">ATP synthesis</keyword>
<protein>
    <recommendedName>
        <fullName evidence="18">ATP synthase F(0) complex subunit f, mitochondrial</fullName>
    </recommendedName>
    <alternativeName>
        <fullName evidence="15">ATP synthase membrane subunit f</fullName>
    </alternativeName>
</protein>
<keyword evidence="7" id="KW-0375">Hydrogen ion transport</keyword>
<keyword evidence="6 19" id="KW-0812">Transmembrane</keyword>
<keyword evidence="3" id="KW-0813">Transport</keyword>
<evidence type="ECO:0000256" key="17">
    <source>
        <dbReference type="ARBA" id="ARBA00064647"/>
    </source>
</evidence>
<keyword evidence="10" id="KW-0007">Acetylation</keyword>
<keyword evidence="12" id="KW-0496">Mitochondrion</keyword>
<evidence type="ECO:0000256" key="6">
    <source>
        <dbReference type="ARBA" id="ARBA00022692"/>
    </source>
</evidence>
<comment type="subcellular location">
    <subcellularLocation>
        <location evidence="1">Mitochondrion inner membrane</location>
        <topology evidence="1">Single-pass membrane protein</topology>
    </subcellularLocation>
</comment>
<comment type="subunit">
    <text evidence="17">Component of the ATP synthase complex composed at least of ATP5F1A/subunit alpha, ATP5F1B/subunit beta, ATP5MC1/subunit c (homooctomer), MT-ATP6/subunit a, MT-ATP8/subunit 8, ATP5ME/subunit e, ATP5MF/subunit f, ATP5MG/subunit g, ATP5MK/subunit k, ATP5MJ/subunit j, ATP5F1C/subunit gamma, ATP5F1D/subunit delta, ATP5F1E/subunit epsilon, ATP5PF/subunit F6, ATP5PB/subunit b, ATP5PD/subunit d, ATP5PO/subunit OSCP. ATP synthase complex consists of a soluble F(1) head domain (subunits alpha(3) and beta(3)) - the catalytic core - and a membrane F(0) domain - the membrane proton channel (subunits c, a, 8, e, f, g, k and j). These two domains are linked by a central stalk (subunits gamma, delta, and epsilon) rotating inside the F1 region and a stationary peripheral stalk (subunits F6, b, d, and OSCP).</text>
</comment>
<gene>
    <name evidence="20" type="primary">ATP5MF_1</name>
    <name evidence="20" type="ORF">P7K49_004056</name>
</gene>
<keyword evidence="8" id="KW-0999">Mitochondrion inner membrane</keyword>
<evidence type="ECO:0000256" key="5">
    <source>
        <dbReference type="ARBA" id="ARBA00022553"/>
    </source>
</evidence>
<evidence type="ECO:0000256" key="7">
    <source>
        <dbReference type="ARBA" id="ARBA00022781"/>
    </source>
</evidence>
<reference evidence="20 21" key="1">
    <citation type="submission" date="2023-05" db="EMBL/GenBank/DDBJ databases">
        <title>B98-5 Cell Line De Novo Hybrid Assembly: An Optical Mapping Approach.</title>
        <authorList>
            <person name="Kananen K."/>
            <person name="Auerbach J.A."/>
            <person name="Kautto E."/>
            <person name="Blachly J.S."/>
        </authorList>
    </citation>
    <scope>NUCLEOTIDE SEQUENCE [LARGE SCALE GENOMIC DNA]</scope>
    <source>
        <strain evidence="20">B95-8</strain>
        <tissue evidence="20">Cell line</tissue>
    </source>
</reference>
<keyword evidence="21" id="KW-1185">Reference proteome</keyword>
<comment type="caution">
    <text evidence="20">The sequence shown here is derived from an EMBL/GenBank/DDBJ whole genome shotgun (WGS) entry which is preliminary data.</text>
</comment>
<keyword evidence="4" id="KW-0138">CF(0)</keyword>
<evidence type="ECO:0000256" key="14">
    <source>
        <dbReference type="ARBA" id="ARBA00023310"/>
    </source>
</evidence>
<evidence type="ECO:0000256" key="1">
    <source>
        <dbReference type="ARBA" id="ARBA00004434"/>
    </source>
</evidence>
<evidence type="ECO:0000256" key="18">
    <source>
        <dbReference type="ARBA" id="ARBA00070733"/>
    </source>
</evidence>
<comment type="function">
    <text evidence="16">Subunit f, of the mitochondrial membrane ATP synthase complex (F(1)F(0) ATP synthase or Complex V) that produces ATP from ADP in the presence of a proton gradient across the membrane which is generated by electron transport complexes of the respiratory chain. ATP synthase complex consist of a soluble F(1) head domain - the catalytic core - and a membrane F(1) domain - the membrane proton channel. These two domains are linked by a central stalk rotating inside the F(1) region and a stationary peripheral stalk. During catalysis, ATP synthesis in the catalytic domain of F(1) is coupled via a rotary mechanism of the central stalk subunits to proton translocation. In vivo, can only synthesize ATP although its ATP hydrolase activity can be activated artificially in vitro. Part of the complex F(0) domain.</text>
</comment>
<evidence type="ECO:0000256" key="3">
    <source>
        <dbReference type="ARBA" id="ARBA00022448"/>
    </source>
</evidence>